<dbReference type="PANTHER" id="PTHR10039">
    <property type="entry name" value="AMELOGENIN"/>
    <property type="match status" value="1"/>
</dbReference>
<dbReference type="PANTHER" id="PTHR10039:SF14">
    <property type="entry name" value="NACHT DOMAIN-CONTAINING PROTEIN"/>
    <property type="match status" value="1"/>
</dbReference>
<comment type="caution">
    <text evidence="1">The sequence shown here is derived from an EMBL/GenBank/DDBJ whole genome shotgun (WGS) entry which is preliminary data.</text>
</comment>
<accession>A0A8H6N786</accession>
<sequence>MPPFLVRVSPAALRTIDEAFQDLKRTISDKDQAGFAAMTLDKVVQAAHDIEEQLAARQLLRNMRRLVPLFDGLCHYHKSIEVACNGTPYMPWIWAPITVILVAEEEKERTISQYVDIVCWLKSDESEQAKAFDSLIRHDTSMVAYVHDQFLRKKTRVTQQALERIILEVIGAISDNPTHTKYVHVVFDVLEECEKEKEDKIIRHFGRMEAAAFRSASAVCKVLVSSHMPSSVAKTLSGKHILSLSNEKEAITTAIATYASKRLIEGKEKMELTDLEVEGVKNRLHEVMDAVDTLPREFTELYVEMLTQIITFFDQRSVSRLRSILGWIAFAKRPLRRAELRSALSFSEEKGDVNVQELAPNYIFDKCKPIIEEKADTSFAFIHVSVKEYVHSKRCMAFDDYTDCTSTAFFDQSRNLAQIINSFHSGHNLEPDDDDVDSRLVHLKGDRELWAAARSVTSRRTVKSVSSKEGVVKDCDFQVKILASLLLSYQHIIRGLLKKYTLPGVSPQEFERFKEDFSTAAFTCRVSQCPLASTGFKTETLRDNHEQAHVPRLPCDVSGCHYPMFTSILALKNHKTK</sequence>
<keyword evidence="2" id="KW-1185">Reference proteome</keyword>
<dbReference type="EMBL" id="WIGM01000551">
    <property type="protein sequence ID" value="KAF6822243.1"/>
    <property type="molecule type" value="Genomic_DNA"/>
</dbReference>
<evidence type="ECO:0000313" key="1">
    <source>
        <dbReference type="EMBL" id="KAF6822243.1"/>
    </source>
</evidence>
<name>A0A8H6N786_9PEZI</name>
<dbReference type="AlphaFoldDB" id="A0A8H6N786"/>
<evidence type="ECO:0000313" key="2">
    <source>
        <dbReference type="Proteomes" id="UP000639643"/>
    </source>
</evidence>
<proteinExistence type="predicted"/>
<reference evidence="1" key="1">
    <citation type="journal article" date="2020" name="Phytopathology">
        <title>Genome Sequence Resources of Colletotrichum truncatum, C. plurivorum, C. musicola, and C. sojae: Four Species Pathogenic to Soybean (Glycine max).</title>
        <authorList>
            <person name="Rogerio F."/>
            <person name="Boufleur T.R."/>
            <person name="Ciampi-Guillardi M."/>
            <person name="Sukno S.A."/>
            <person name="Thon M.R."/>
            <person name="Massola Junior N.S."/>
            <person name="Baroncelli R."/>
        </authorList>
    </citation>
    <scope>NUCLEOTIDE SEQUENCE</scope>
    <source>
        <strain evidence="1">LFN0074</strain>
    </source>
</reference>
<gene>
    <name evidence="1" type="ORF">CMUS01_11169</name>
</gene>
<dbReference type="OrthoDB" id="4833279at2759"/>
<dbReference type="Proteomes" id="UP000639643">
    <property type="component" value="Unassembled WGS sequence"/>
</dbReference>
<organism evidence="1 2">
    <name type="scientific">Colletotrichum musicola</name>
    <dbReference type="NCBI Taxonomy" id="2175873"/>
    <lineage>
        <taxon>Eukaryota</taxon>
        <taxon>Fungi</taxon>
        <taxon>Dikarya</taxon>
        <taxon>Ascomycota</taxon>
        <taxon>Pezizomycotina</taxon>
        <taxon>Sordariomycetes</taxon>
        <taxon>Hypocreomycetidae</taxon>
        <taxon>Glomerellales</taxon>
        <taxon>Glomerellaceae</taxon>
        <taxon>Colletotrichum</taxon>
        <taxon>Colletotrichum orchidearum species complex</taxon>
    </lineage>
</organism>
<protein>
    <submittedName>
        <fullName evidence="1">NACHT domain protein</fullName>
    </submittedName>
</protein>